<sequence>MRGVPTADLPCQGCSARSNGPRVVAKTTRRGSLPSPGRRKSPGGCRQIPKVGLRRCAPRTPREGS</sequence>
<evidence type="ECO:0000313" key="2">
    <source>
        <dbReference type="EMBL" id="EGG47893.1"/>
    </source>
</evidence>
<accession>F3NF10</accession>
<reference evidence="2 3" key="1">
    <citation type="journal article" date="2011" name="J. Bacteriol.">
        <title>Draft genome sequence of the marine bacterium Streptomyces griseoaurantiacus M045, which produces novel manumycin-type antibiotics with a pABA core component.</title>
        <authorList>
            <person name="Li F."/>
            <person name="Jiang P."/>
            <person name="Zheng H."/>
            <person name="Wang S."/>
            <person name="Zhao G."/>
            <person name="Qin S."/>
            <person name="Liu Z."/>
        </authorList>
    </citation>
    <scope>NUCLEOTIDE SEQUENCE [LARGE SCALE GENOMIC DNA]</scope>
    <source>
        <strain evidence="2 3">M045</strain>
    </source>
</reference>
<gene>
    <name evidence="2" type="ORF">SGM_1724</name>
</gene>
<proteinExistence type="predicted"/>
<evidence type="ECO:0000313" key="3">
    <source>
        <dbReference type="Proteomes" id="UP000003022"/>
    </source>
</evidence>
<comment type="caution">
    <text evidence="2">The sequence shown here is derived from an EMBL/GenBank/DDBJ whole genome shotgun (WGS) entry which is preliminary data.</text>
</comment>
<name>F3NF10_9ACTN</name>
<keyword evidence="3" id="KW-1185">Reference proteome</keyword>
<dbReference type="EMBL" id="AEYX01000028">
    <property type="protein sequence ID" value="EGG47893.1"/>
    <property type="molecule type" value="Genomic_DNA"/>
</dbReference>
<evidence type="ECO:0000256" key="1">
    <source>
        <dbReference type="SAM" id="MobiDB-lite"/>
    </source>
</evidence>
<dbReference type="Proteomes" id="UP000003022">
    <property type="component" value="Unassembled WGS sequence"/>
</dbReference>
<protein>
    <submittedName>
        <fullName evidence="2">Uncharacterized protein</fullName>
    </submittedName>
</protein>
<feature type="region of interest" description="Disordered" evidence="1">
    <location>
        <begin position="1"/>
        <end position="65"/>
    </location>
</feature>
<organism evidence="2 3">
    <name type="scientific">Streptomyces griseoaurantiacus M045</name>
    <dbReference type="NCBI Taxonomy" id="996637"/>
    <lineage>
        <taxon>Bacteria</taxon>
        <taxon>Bacillati</taxon>
        <taxon>Actinomycetota</taxon>
        <taxon>Actinomycetes</taxon>
        <taxon>Kitasatosporales</taxon>
        <taxon>Streptomycetaceae</taxon>
        <taxon>Streptomyces</taxon>
        <taxon>Streptomyces aurantiacus group</taxon>
    </lineage>
</organism>
<dbReference type="AlphaFoldDB" id="F3NF10"/>